<accession>A0A418HPI2</accession>
<comment type="caution">
    <text evidence="3">The sequence shown here is derived from an EMBL/GenBank/DDBJ whole genome shotgun (WGS) entry which is preliminary data.</text>
</comment>
<evidence type="ECO:0000256" key="2">
    <source>
        <dbReference type="SAM" id="Phobius"/>
    </source>
</evidence>
<dbReference type="EMBL" id="QXRZ01000003">
    <property type="protein sequence ID" value="RIL43258.1"/>
    <property type="molecule type" value="Genomic_DNA"/>
</dbReference>
<sequence length="60" mass="6568">MTIIFNIILFVAIFGYAAYTLTKFIKKSKAGKCSSCGSSKHCNTPKPPSHIFSSNDHNSN</sequence>
<evidence type="ECO:0000313" key="3">
    <source>
        <dbReference type="EMBL" id="RIL43258.1"/>
    </source>
</evidence>
<dbReference type="Pfam" id="PF12669">
    <property type="entry name" value="FeoB_associated"/>
    <property type="match status" value="1"/>
</dbReference>
<gene>
    <name evidence="3" type="ORF">BUZ01_06480</name>
</gene>
<protein>
    <submittedName>
        <fullName evidence="3">FeoB-associated Cys-rich membrane protein</fullName>
    </submittedName>
</protein>
<name>A0A418HPI2_STAGA</name>
<proteinExistence type="predicted"/>
<dbReference type="Proteomes" id="UP000283576">
    <property type="component" value="Unassembled WGS sequence"/>
</dbReference>
<feature type="transmembrane region" description="Helical" evidence="2">
    <location>
        <begin position="6"/>
        <end position="25"/>
    </location>
</feature>
<evidence type="ECO:0000313" key="4">
    <source>
        <dbReference type="Proteomes" id="UP000283576"/>
    </source>
</evidence>
<dbReference type="AlphaFoldDB" id="A0A418HPI2"/>
<evidence type="ECO:0000256" key="1">
    <source>
        <dbReference type="SAM" id="MobiDB-lite"/>
    </source>
</evidence>
<keyword evidence="2" id="KW-1133">Transmembrane helix</keyword>
<feature type="compositionally biased region" description="Polar residues" evidence="1">
    <location>
        <begin position="51"/>
        <end position="60"/>
    </location>
</feature>
<keyword evidence="2" id="KW-0472">Membrane</keyword>
<dbReference type="RefSeq" id="WP_107526719.1">
    <property type="nucleotide sequence ID" value="NZ_JAIBNU010000002.1"/>
</dbReference>
<feature type="region of interest" description="Disordered" evidence="1">
    <location>
        <begin position="37"/>
        <end position="60"/>
    </location>
</feature>
<keyword evidence="2" id="KW-0812">Transmembrane</keyword>
<reference evidence="3 4" key="1">
    <citation type="journal article" date="2016" name="Front. Microbiol.">
        <title>Comprehensive Phylogenetic Analysis of Bovine Non-aureus Staphylococci Species Based on Whole-Genome Sequencing.</title>
        <authorList>
            <person name="Naushad S."/>
            <person name="Barkema H.W."/>
            <person name="Luby C."/>
            <person name="Condas L.A."/>
            <person name="Nobrega D.B."/>
            <person name="Carson D.A."/>
            <person name="De Buck J."/>
        </authorList>
    </citation>
    <scope>NUCLEOTIDE SEQUENCE [LARGE SCALE GENOMIC DNA]</scope>
    <source>
        <strain evidence="3 4">SNUC 1388</strain>
    </source>
</reference>
<organism evidence="3 4">
    <name type="scientific">Staphylococcus gallinarum</name>
    <dbReference type="NCBI Taxonomy" id="1293"/>
    <lineage>
        <taxon>Bacteria</taxon>
        <taxon>Bacillati</taxon>
        <taxon>Bacillota</taxon>
        <taxon>Bacilli</taxon>
        <taxon>Bacillales</taxon>
        <taxon>Staphylococcaceae</taxon>
        <taxon>Staphylococcus</taxon>
    </lineage>
</organism>